<comment type="caution">
    <text evidence="2">The sequence shown here is derived from an EMBL/GenBank/DDBJ whole genome shotgun (WGS) entry which is preliminary data.</text>
</comment>
<dbReference type="Proteomes" id="UP000177565">
    <property type="component" value="Unassembled WGS sequence"/>
</dbReference>
<dbReference type="EMBL" id="MHRQ01000010">
    <property type="protein sequence ID" value="OHA27224.1"/>
    <property type="molecule type" value="Genomic_DNA"/>
</dbReference>
<accession>A0A1G2MU17</accession>
<evidence type="ECO:0000313" key="3">
    <source>
        <dbReference type="Proteomes" id="UP000177565"/>
    </source>
</evidence>
<keyword evidence="1" id="KW-0812">Transmembrane</keyword>
<keyword evidence="1" id="KW-0472">Membrane</keyword>
<gene>
    <name evidence="2" type="ORF">A3C06_03980</name>
</gene>
<reference evidence="2 3" key="1">
    <citation type="journal article" date="2016" name="Nat. Commun.">
        <title>Thousands of microbial genomes shed light on interconnected biogeochemical processes in an aquifer system.</title>
        <authorList>
            <person name="Anantharaman K."/>
            <person name="Brown C.T."/>
            <person name="Hug L.A."/>
            <person name="Sharon I."/>
            <person name="Castelle C.J."/>
            <person name="Probst A.J."/>
            <person name="Thomas B.C."/>
            <person name="Singh A."/>
            <person name="Wilkins M.J."/>
            <person name="Karaoz U."/>
            <person name="Brodie E.L."/>
            <person name="Williams K.H."/>
            <person name="Hubbard S.S."/>
            <person name="Banfield J.F."/>
        </authorList>
    </citation>
    <scope>NUCLEOTIDE SEQUENCE [LARGE SCALE GENOMIC DNA]</scope>
</reference>
<dbReference type="AlphaFoldDB" id="A0A1G2MU17"/>
<protein>
    <submittedName>
        <fullName evidence="2">Uncharacterized protein</fullName>
    </submittedName>
</protein>
<proteinExistence type="predicted"/>
<keyword evidence="1" id="KW-1133">Transmembrane helix</keyword>
<feature type="transmembrane region" description="Helical" evidence="1">
    <location>
        <begin position="12"/>
        <end position="31"/>
    </location>
</feature>
<evidence type="ECO:0000313" key="2">
    <source>
        <dbReference type="EMBL" id="OHA27224.1"/>
    </source>
</evidence>
<name>A0A1G2MU17_9BACT</name>
<evidence type="ECO:0000256" key="1">
    <source>
        <dbReference type="SAM" id="Phobius"/>
    </source>
</evidence>
<sequence>MNYLTHRFSRLTSLVMLLIMSIGTAWLFSFATRVNEVAEGWISSYADSEVNSIPLRTNTTTSKANVSESSGRAQ</sequence>
<dbReference type="STRING" id="1802312.A3C06_03980"/>
<organism evidence="2 3">
    <name type="scientific">Candidatus Taylorbacteria bacterium RIFCSPHIGHO2_02_FULL_46_13</name>
    <dbReference type="NCBI Taxonomy" id="1802312"/>
    <lineage>
        <taxon>Bacteria</taxon>
        <taxon>Candidatus Tayloriibacteriota</taxon>
    </lineage>
</organism>